<dbReference type="EMBL" id="UINC01106661">
    <property type="protein sequence ID" value="SVC71471.1"/>
    <property type="molecule type" value="Genomic_DNA"/>
</dbReference>
<accession>A0A382PHS1</accession>
<reference evidence="1" key="1">
    <citation type="submission" date="2018-05" db="EMBL/GenBank/DDBJ databases">
        <authorList>
            <person name="Lanie J.A."/>
            <person name="Ng W.-L."/>
            <person name="Kazmierczak K.M."/>
            <person name="Andrzejewski T.M."/>
            <person name="Davidsen T.M."/>
            <person name="Wayne K.J."/>
            <person name="Tettelin H."/>
            <person name="Glass J.I."/>
            <person name="Rusch D."/>
            <person name="Podicherti R."/>
            <person name="Tsui H.-C.T."/>
            <person name="Winkler M.E."/>
        </authorList>
    </citation>
    <scope>NUCLEOTIDE SEQUENCE</scope>
</reference>
<sequence length="52" mass="6072">VSTPKGNLLIENLKINDIVYCYDAHDNIQQSYIEKCWKHIPEETDGYMLTIT</sequence>
<name>A0A382PHS1_9ZZZZ</name>
<evidence type="ECO:0000313" key="1">
    <source>
        <dbReference type="EMBL" id="SVC71471.1"/>
    </source>
</evidence>
<dbReference type="AlphaFoldDB" id="A0A382PHS1"/>
<protein>
    <submittedName>
        <fullName evidence="1">Uncharacterized protein</fullName>
    </submittedName>
</protein>
<feature type="non-terminal residue" evidence="1">
    <location>
        <position position="1"/>
    </location>
</feature>
<feature type="non-terminal residue" evidence="1">
    <location>
        <position position="52"/>
    </location>
</feature>
<organism evidence="1">
    <name type="scientific">marine metagenome</name>
    <dbReference type="NCBI Taxonomy" id="408172"/>
    <lineage>
        <taxon>unclassified sequences</taxon>
        <taxon>metagenomes</taxon>
        <taxon>ecological metagenomes</taxon>
    </lineage>
</organism>
<proteinExistence type="predicted"/>
<gene>
    <name evidence="1" type="ORF">METZ01_LOCUS324325</name>
</gene>